<proteinExistence type="predicted"/>
<organism evidence="2 3">
    <name type="scientific">Cymbomonas tetramitiformis</name>
    <dbReference type="NCBI Taxonomy" id="36881"/>
    <lineage>
        <taxon>Eukaryota</taxon>
        <taxon>Viridiplantae</taxon>
        <taxon>Chlorophyta</taxon>
        <taxon>Pyramimonadophyceae</taxon>
        <taxon>Pyramimonadales</taxon>
        <taxon>Pyramimonadaceae</taxon>
        <taxon>Cymbomonas</taxon>
    </lineage>
</organism>
<name>A0AAE0FG58_9CHLO</name>
<evidence type="ECO:0000313" key="2">
    <source>
        <dbReference type="EMBL" id="KAK3258989.1"/>
    </source>
</evidence>
<evidence type="ECO:0000256" key="1">
    <source>
        <dbReference type="SAM" id="MobiDB-lite"/>
    </source>
</evidence>
<dbReference type="InterPro" id="IPR029058">
    <property type="entry name" value="AB_hydrolase_fold"/>
</dbReference>
<sequence>MRSRGLTDFVVSKLGFFPPKPPTYEYVIQDNVYHFADGWQPPAPVGQHLHMISTKAKQRIPVLHLLHPDSVGVTILFSHGNAVDLGIIRDQLLLLCTELRVNVFSYDYSGFGQASGMMGNHFIFLEEKRDQSELMSGAMSEAGKMASHLSERIQDIGRDARPAGWQGVDQEAGSERGEPAEGPLVALTQVPSIGGSQDEGDSGSASAASQVASTQILSADDILMELVDPLLLTSEREVFKQAQGPDWGRVVGVVGGGGVRHLVDVGMPHLGRHHAGAEVAWEGKSLGGHMAPSLVGASFVRVMLDEGPASQAASSWNMSLEDIPMELDELLSPSSEWEAVSCGLGGTGDALPSGGLLWTWWDRARLSLRRSPVDLVDRDAFPQAVPVDSGGTGDALPQAAPGLGGTGDALPSGGLLWTWWDRGRPSLRRSPVDLVG</sequence>
<feature type="region of interest" description="Disordered" evidence="1">
    <location>
        <begin position="163"/>
        <end position="182"/>
    </location>
</feature>
<dbReference type="Proteomes" id="UP001190700">
    <property type="component" value="Unassembled WGS sequence"/>
</dbReference>
<feature type="non-terminal residue" evidence="2">
    <location>
        <position position="436"/>
    </location>
</feature>
<feature type="region of interest" description="Disordered" evidence="1">
    <location>
        <begin position="386"/>
        <end position="407"/>
    </location>
</feature>
<dbReference type="PANTHER" id="PTHR12277:SF81">
    <property type="entry name" value="PROTEIN ABHD13"/>
    <property type="match status" value="1"/>
</dbReference>
<dbReference type="PANTHER" id="PTHR12277">
    <property type="entry name" value="ALPHA/BETA HYDROLASE DOMAIN-CONTAINING PROTEIN"/>
    <property type="match status" value="1"/>
</dbReference>
<dbReference type="SUPFAM" id="SSF53474">
    <property type="entry name" value="alpha/beta-Hydrolases"/>
    <property type="match status" value="1"/>
</dbReference>
<evidence type="ECO:0000313" key="3">
    <source>
        <dbReference type="Proteomes" id="UP001190700"/>
    </source>
</evidence>
<dbReference type="EMBL" id="LGRX02019096">
    <property type="protein sequence ID" value="KAK3258989.1"/>
    <property type="molecule type" value="Genomic_DNA"/>
</dbReference>
<gene>
    <name evidence="2" type="ORF">CYMTET_31994</name>
</gene>
<reference evidence="2 3" key="1">
    <citation type="journal article" date="2015" name="Genome Biol. Evol.">
        <title>Comparative Genomics of a Bacterivorous Green Alga Reveals Evolutionary Causalities and Consequences of Phago-Mixotrophic Mode of Nutrition.</title>
        <authorList>
            <person name="Burns J.A."/>
            <person name="Paasch A."/>
            <person name="Narechania A."/>
            <person name="Kim E."/>
        </authorList>
    </citation>
    <scope>NUCLEOTIDE SEQUENCE [LARGE SCALE GENOMIC DNA]</scope>
    <source>
        <strain evidence="2 3">PLY_AMNH</strain>
    </source>
</reference>
<comment type="caution">
    <text evidence="2">The sequence shown here is derived from an EMBL/GenBank/DDBJ whole genome shotgun (WGS) entry which is preliminary data.</text>
</comment>
<dbReference type="AlphaFoldDB" id="A0AAE0FG58"/>
<accession>A0AAE0FG58</accession>
<keyword evidence="3" id="KW-1185">Reference proteome</keyword>
<protein>
    <submittedName>
        <fullName evidence="2">Uncharacterized protein</fullName>
    </submittedName>
</protein>